<dbReference type="AlphaFoldDB" id="A0A1J8QX43"/>
<protein>
    <submittedName>
        <fullName evidence="2">Uncharacterized protein</fullName>
    </submittedName>
</protein>
<reference evidence="2 3" key="1">
    <citation type="submission" date="2016-03" db="EMBL/GenBank/DDBJ databases">
        <title>Comparative genomics of the ectomycorrhizal sister species Rhizopogon vinicolor and Rhizopogon vesiculosus (Basidiomycota: Boletales) reveals a divergence of the mating type B locus.</title>
        <authorList>
            <person name="Mujic A.B."/>
            <person name="Kuo A."/>
            <person name="Tritt A."/>
            <person name="Lipzen A."/>
            <person name="Chen C."/>
            <person name="Johnson J."/>
            <person name="Sharma A."/>
            <person name="Barry K."/>
            <person name="Grigoriev I.V."/>
            <person name="Spatafora J.W."/>
        </authorList>
    </citation>
    <scope>NUCLEOTIDE SEQUENCE [LARGE SCALE GENOMIC DNA]</scope>
    <source>
        <strain evidence="2 3">AM-OR11-056</strain>
    </source>
</reference>
<feature type="region of interest" description="Disordered" evidence="1">
    <location>
        <begin position="91"/>
        <end position="119"/>
    </location>
</feature>
<evidence type="ECO:0000313" key="3">
    <source>
        <dbReference type="Proteomes" id="UP000183567"/>
    </source>
</evidence>
<evidence type="ECO:0000313" key="2">
    <source>
        <dbReference type="EMBL" id="OJA17961.1"/>
    </source>
</evidence>
<comment type="caution">
    <text evidence="2">The sequence shown here is derived from an EMBL/GenBank/DDBJ whole genome shotgun (WGS) entry which is preliminary data.</text>
</comment>
<evidence type="ECO:0000256" key="1">
    <source>
        <dbReference type="SAM" id="MobiDB-lite"/>
    </source>
</evidence>
<organism evidence="2 3">
    <name type="scientific">Rhizopogon vesiculosus</name>
    <dbReference type="NCBI Taxonomy" id="180088"/>
    <lineage>
        <taxon>Eukaryota</taxon>
        <taxon>Fungi</taxon>
        <taxon>Dikarya</taxon>
        <taxon>Basidiomycota</taxon>
        <taxon>Agaricomycotina</taxon>
        <taxon>Agaricomycetes</taxon>
        <taxon>Agaricomycetidae</taxon>
        <taxon>Boletales</taxon>
        <taxon>Suillineae</taxon>
        <taxon>Rhizopogonaceae</taxon>
        <taxon>Rhizopogon</taxon>
    </lineage>
</organism>
<dbReference type="EMBL" id="LVVM01001719">
    <property type="protein sequence ID" value="OJA17961.1"/>
    <property type="molecule type" value="Genomic_DNA"/>
</dbReference>
<dbReference type="OrthoDB" id="1699231at2759"/>
<dbReference type="Proteomes" id="UP000183567">
    <property type="component" value="Unassembled WGS sequence"/>
</dbReference>
<dbReference type="STRING" id="180088.A0A1J8QX43"/>
<accession>A0A1J8QX43</accession>
<keyword evidence="3" id="KW-1185">Reference proteome</keyword>
<proteinExistence type="predicted"/>
<name>A0A1J8QX43_9AGAM</name>
<gene>
    <name evidence="2" type="ORF">AZE42_11721</name>
</gene>
<sequence>MVQHLAQCSCPYPSASCPHFFNWDAGLWFLFSFMATVPLTKLLGEATVQLSIKLADTMSSLNASYGNAAEIIVGMATLLNGKLRIVQTSGDAPEHFTQSEWRRRTNTSSQSPFASGVRL</sequence>